<keyword evidence="1" id="KW-1133">Transmembrane helix</keyword>
<dbReference type="Gene3D" id="3.40.50.12580">
    <property type="match status" value="1"/>
</dbReference>
<dbReference type="Pfam" id="PF04464">
    <property type="entry name" value="Glyphos_transf"/>
    <property type="match status" value="1"/>
</dbReference>
<dbReference type="InterPro" id="IPR007554">
    <property type="entry name" value="Glycerophosphate_synth"/>
</dbReference>
<gene>
    <name evidence="2" type="ORF">METZ01_LOCUS89021</name>
</gene>
<keyword evidence="1" id="KW-0472">Membrane</keyword>
<dbReference type="GO" id="GO:0047355">
    <property type="term" value="F:CDP-glycerol glycerophosphotransferase activity"/>
    <property type="evidence" value="ECO:0007669"/>
    <property type="project" value="InterPro"/>
</dbReference>
<reference evidence="2" key="1">
    <citation type="submission" date="2018-05" db="EMBL/GenBank/DDBJ databases">
        <authorList>
            <person name="Lanie J.A."/>
            <person name="Ng W.-L."/>
            <person name="Kazmierczak K.M."/>
            <person name="Andrzejewski T.M."/>
            <person name="Davidsen T.M."/>
            <person name="Wayne K.J."/>
            <person name="Tettelin H."/>
            <person name="Glass J.I."/>
            <person name="Rusch D."/>
            <person name="Podicherti R."/>
            <person name="Tsui H.-C.T."/>
            <person name="Winkler M.E."/>
        </authorList>
    </citation>
    <scope>NUCLEOTIDE SEQUENCE</scope>
</reference>
<dbReference type="InterPro" id="IPR043148">
    <property type="entry name" value="TagF_C"/>
</dbReference>
<organism evidence="2">
    <name type="scientific">marine metagenome</name>
    <dbReference type="NCBI Taxonomy" id="408172"/>
    <lineage>
        <taxon>unclassified sequences</taxon>
        <taxon>metagenomes</taxon>
        <taxon>ecological metagenomes</taxon>
    </lineage>
</organism>
<sequence length="457" mass="52155">MKYRKLVPLIVVLLTLHQLFVLDAYAYIDPVTGSTLLTLLAGAIAAGAMTLKYYWFRIKTKISGDHSEENQAETADKSDLGSGFVSEWAELKKINGLNQDQRSIIFYAENKASMNHFQLLIHELTEKMNLQICYVTSVKNDPILSTKNQKIQPFYIGDGTARTKFFSSLKAKILVTDMPDLDNLHIKRSEEYPVHYIYLFHSMYSVHSYLRKGAVDNYDTIFCVGPHQTKEIRETEKVYGLKAKKLINYGYGRLDTLLQNKVNSQATNSNSKNTIIIAPSYGDNNLLEKCGIKLIDVLLKSDFRVMVRPHLRTLRDSTELIDSITKKFGKNHNFMLETGVIKFDSLNNSLCMISDWSGISLEYAFTFERPVIFIDVPKKILNPNWSDIALEPIETSIRDKIGHVVSPNNLEEILELVRILDKNTKNISELIKEMREKTVYNIGESAKIGAEYIKQLC</sequence>
<name>A0A381V908_9ZZZZ</name>
<evidence type="ECO:0000313" key="2">
    <source>
        <dbReference type="EMBL" id="SVA36167.1"/>
    </source>
</evidence>
<dbReference type="EMBL" id="UINC01008029">
    <property type="protein sequence ID" value="SVA36167.1"/>
    <property type="molecule type" value="Genomic_DNA"/>
</dbReference>
<accession>A0A381V908</accession>
<protein>
    <submittedName>
        <fullName evidence="2">Uncharacterized protein</fullName>
    </submittedName>
</protein>
<keyword evidence="1" id="KW-0812">Transmembrane</keyword>
<feature type="transmembrane region" description="Helical" evidence="1">
    <location>
        <begin position="36"/>
        <end position="55"/>
    </location>
</feature>
<proteinExistence type="predicted"/>
<feature type="non-terminal residue" evidence="2">
    <location>
        <position position="457"/>
    </location>
</feature>
<dbReference type="AlphaFoldDB" id="A0A381V908"/>
<feature type="non-terminal residue" evidence="2">
    <location>
        <position position="1"/>
    </location>
</feature>
<dbReference type="GO" id="GO:0016020">
    <property type="term" value="C:membrane"/>
    <property type="evidence" value="ECO:0007669"/>
    <property type="project" value="InterPro"/>
</dbReference>
<evidence type="ECO:0000256" key="1">
    <source>
        <dbReference type="SAM" id="Phobius"/>
    </source>
</evidence>